<dbReference type="EMBL" id="BPUB01000001">
    <property type="protein sequence ID" value="GJG58609.1"/>
    <property type="molecule type" value="Genomic_DNA"/>
</dbReference>
<keyword evidence="3" id="KW-1185">Reference proteome</keyword>
<evidence type="ECO:0000313" key="3">
    <source>
        <dbReference type="Proteomes" id="UP000825483"/>
    </source>
</evidence>
<comment type="caution">
    <text evidence="2">The sequence shown here is derived from an EMBL/GenBank/DDBJ whole genome shotgun (WGS) entry which is preliminary data.</text>
</comment>
<gene>
    <name evidence="2" type="ORF">PRLR5076_14600</name>
</gene>
<dbReference type="AlphaFoldDB" id="A0A9R1CXF1"/>
<proteinExistence type="predicted"/>
<dbReference type="RefSeq" id="WP_223929186.1">
    <property type="nucleotide sequence ID" value="NZ_BPTU01000001.1"/>
</dbReference>
<feature type="region of interest" description="Disordered" evidence="1">
    <location>
        <begin position="945"/>
        <end position="979"/>
    </location>
</feature>
<feature type="region of interest" description="Disordered" evidence="1">
    <location>
        <begin position="110"/>
        <end position="130"/>
    </location>
</feature>
<feature type="compositionally biased region" description="Basic and acidic residues" evidence="1">
    <location>
        <begin position="945"/>
        <end position="972"/>
    </location>
</feature>
<accession>A0A9R1CXF1</accession>
<dbReference type="GeneID" id="72467355"/>
<organism evidence="2 3">
    <name type="scientific">Prevotella lacticifex</name>
    <dbReference type="NCBI Taxonomy" id="2854755"/>
    <lineage>
        <taxon>Bacteria</taxon>
        <taxon>Pseudomonadati</taxon>
        <taxon>Bacteroidota</taxon>
        <taxon>Bacteroidia</taxon>
        <taxon>Bacteroidales</taxon>
        <taxon>Prevotellaceae</taxon>
        <taxon>Prevotella</taxon>
    </lineage>
</organism>
<name>A0A9R1CXF1_9BACT</name>
<protein>
    <submittedName>
        <fullName evidence="2">Uncharacterized protein</fullName>
    </submittedName>
</protein>
<sequence length="979" mass="114119">MIKAEDILNATHGGLDIILDCYPQAKGCVNTKKHFAIRDERTPSASLREYDSKSYGKIWQVTDFGGDGKGENGISVYMHYKGMRQSQFNEALLQLAAKYGVKDELNRTVNKPDIRQRDARQDEPDGSRPFELNEKFTADELQVLGPKVKQADVDALHWHSVKWIANVKNRRVTVKYSTPHYPIFMRECLIHEASGEETEDKFYKVYEPLNVEKGFRFSYTPAGKKPQRYINGLSELKAAYHKMNSEEEKEWQRTHDDDKPYKEKKLPEAFICSGERDSLCCQSMGYHPLWFNSETYSLSAEEYREIMKYVEVLYNIPDIDETGRRKGTELALTYIDIHTVLLPDWLASYKDNRGHGRKDLRDWMALRSEKKDFKNLMANALPARFWVEWLTKDGKKKYEIDTACLYNFLSLNGFHALKDDNSDNPEYIYIDGNVVKKIKVGEIRQFVIKWVLDHHKGRDILNLVLNSPRLSGAALESLGEVTLDFTDFTSQSQLFFFANATVDVHKPVPGDDGIRAYEHGQGGINNYVWKENVIDHRFKKLDPMFEIKKVQAEDGHEYLDIDIHNVNSYFFGYLINTSRLFWRKETEYNFEDDPEGAKAYLEKHPFDIQGDGLTADEIREQKQNLINKIFVMGYMLHRYKSVTRAWAPQAMDNKIGEDGQCNGRSGKSFFFKTIQKMRKTVSLSGRKRNLMDDPHVLEQVTQFTDMVLVDDCDRYMDLGQFYDSITSDLTVNPKNNHVFTIPFDESPKFAFTTNYVPCNFDPSSQARALYMVFSDWYHERTEENDYLETRSIRDDFHKTLYEHDYTEEEWNNDINFWLQCTRFYLSIADTGYKPQPPMENIIQRKYKADMGANFEDWADGYFSPEGDNLDKMLERDNVLNDYMRFANVNRITMQSFNKKLKAFCATRSWIDCLNPKEMQNASGRIQSRVTAADGTSKIKDMIYVKSKPEEIQEAKPEPQPKQQDLFDKSNEKSDDDCPF</sequence>
<evidence type="ECO:0000256" key="1">
    <source>
        <dbReference type="SAM" id="MobiDB-lite"/>
    </source>
</evidence>
<reference evidence="2" key="1">
    <citation type="journal article" date="2022" name="Int. J. Syst. Evol. Microbiol.">
        <title>Prevotella lacticifex sp. nov., isolated from the rumen of cows.</title>
        <authorList>
            <person name="Shinkai T."/>
            <person name="Ikeyama N."/>
            <person name="Kumagai M."/>
            <person name="Ohmori H."/>
            <person name="Sakamoto M."/>
            <person name="Ohkuma M."/>
            <person name="Mitsumori M."/>
        </authorList>
    </citation>
    <scope>NUCLEOTIDE SEQUENCE</scope>
    <source>
        <strain evidence="2">R5076</strain>
    </source>
</reference>
<evidence type="ECO:0000313" key="2">
    <source>
        <dbReference type="EMBL" id="GJG58609.1"/>
    </source>
</evidence>
<dbReference type="Proteomes" id="UP000825483">
    <property type="component" value="Unassembled WGS sequence"/>
</dbReference>